<gene>
    <name evidence="1" type="ORF">XA68_11379</name>
</gene>
<name>A0A2A9P248_OPHUN</name>
<dbReference type="AlphaFoldDB" id="A0A2A9P248"/>
<sequence length="80" mass="8646">MLRIRQHPVRHLEKCSGRGRLGHVGRVGEAEFNKVALSAGGVDGHELQTGIELLVIGGDEIDDSVADTIEHLLPSRILTV</sequence>
<proteinExistence type="predicted"/>
<reference evidence="1 2" key="1">
    <citation type="journal article" date="2015" name="BMC Genomics">
        <title>Gene expression during zombie ant biting behavior reflects the complexity underlying fungal parasitic behavioral manipulation.</title>
        <authorList>
            <person name="de Bekker C."/>
            <person name="Ohm R.A."/>
            <person name="Loreto R.G."/>
            <person name="Sebastian A."/>
            <person name="Albert I."/>
            <person name="Merrow M."/>
            <person name="Brachmann A."/>
            <person name="Hughes D.P."/>
        </authorList>
    </citation>
    <scope>NUCLEOTIDE SEQUENCE [LARGE SCALE GENOMIC DNA]</scope>
    <source>
        <strain evidence="1 2">SC16a</strain>
    </source>
</reference>
<dbReference type="Proteomes" id="UP000037136">
    <property type="component" value="Unassembled WGS sequence"/>
</dbReference>
<keyword evidence="2" id="KW-1185">Reference proteome</keyword>
<evidence type="ECO:0000313" key="2">
    <source>
        <dbReference type="Proteomes" id="UP000037136"/>
    </source>
</evidence>
<evidence type="ECO:0000313" key="1">
    <source>
        <dbReference type="EMBL" id="PFH54956.1"/>
    </source>
</evidence>
<organism evidence="1 2">
    <name type="scientific">Ophiocordyceps unilateralis</name>
    <name type="common">Zombie-ant fungus</name>
    <name type="synonym">Torrubia unilateralis</name>
    <dbReference type="NCBI Taxonomy" id="268505"/>
    <lineage>
        <taxon>Eukaryota</taxon>
        <taxon>Fungi</taxon>
        <taxon>Dikarya</taxon>
        <taxon>Ascomycota</taxon>
        <taxon>Pezizomycotina</taxon>
        <taxon>Sordariomycetes</taxon>
        <taxon>Hypocreomycetidae</taxon>
        <taxon>Hypocreales</taxon>
        <taxon>Ophiocordycipitaceae</taxon>
        <taxon>Ophiocordyceps</taxon>
    </lineage>
</organism>
<accession>A0A2A9P248</accession>
<comment type="caution">
    <text evidence="1">The sequence shown here is derived from an EMBL/GenBank/DDBJ whole genome shotgun (WGS) entry which is preliminary data.</text>
</comment>
<protein>
    <submittedName>
        <fullName evidence="1">Uncharacterized protein</fullName>
    </submittedName>
</protein>
<reference evidence="1 2" key="2">
    <citation type="journal article" date="2017" name="Sci. Rep.">
        <title>Ant-infecting Ophiocordyceps genomes reveal a high diversity of potential behavioral manipulation genes and a possible major role for enterotoxins.</title>
        <authorList>
            <person name="de Bekker C."/>
            <person name="Ohm R.A."/>
            <person name="Evans H.C."/>
            <person name="Brachmann A."/>
            <person name="Hughes D.P."/>
        </authorList>
    </citation>
    <scope>NUCLEOTIDE SEQUENCE [LARGE SCALE GENOMIC DNA]</scope>
    <source>
        <strain evidence="1 2">SC16a</strain>
    </source>
</reference>
<dbReference type="EMBL" id="LAZP02001473">
    <property type="protein sequence ID" value="PFH54956.1"/>
    <property type="molecule type" value="Genomic_DNA"/>
</dbReference>